<dbReference type="VEuPathDB" id="VectorBase:GMOY005261"/>
<protein>
    <submittedName>
        <fullName evidence="2">Uncharacterized protein</fullName>
    </submittedName>
</protein>
<dbReference type="EnsemblMetazoa" id="GMOY005261-RA">
    <property type="protein sequence ID" value="GMOY005261-PA"/>
    <property type="gene ID" value="GMOY005261"/>
</dbReference>
<dbReference type="EMBL" id="CCAG010011189">
    <property type="status" value="NOT_ANNOTATED_CDS"/>
    <property type="molecule type" value="Genomic_DNA"/>
</dbReference>
<keyword evidence="1" id="KW-0732">Signal</keyword>
<name>A0A1B0FN02_GLOMM</name>
<sequence length="75" mass="8087">MEFLWRIILLTTMAAMVWAQVKDDTQSIPEGKQAPAIATILSDSDVKTTAAINVEKPKIEDKNAAIGTAPMVGCQ</sequence>
<proteinExistence type="predicted"/>
<evidence type="ECO:0000256" key="1">
    <source>
        <dbReference type="SAM" id="SignalP"/>
    </source>
</evidence>
<dbReference type="AlphaFoldDB" id="A0A1B0FN02"/>
<accession>A0A1B0FN02</accession>
<feature type="signal peptide" evidence="1">
    <location>
        <begin position="1"/>
        <end position="19"/>
    </location>
</feature>
<evidence type="ECO:0000313" key="2">
    <source>
        <dbReference type="EnsemblMetazoa" id="GMOY005261-PA"/>
    </source>
</evidence>
<evidence type="ECO:0000313" key="3">
    <source>
        <dbReference type="Proteomes" id="UP000092444"/>
    </source>
</evidence>
<dbReference type="Proteomes" id="UP000092444">
    <property type="component" value="Unassembled WGS sequence"/>
</dbReference>
<feature type="chain" id="PRO_5008407628" evidence="1">
    <location>
        <begin position="20"/>
        <end position="75"/>
    </location>
</feature>
<reference evidence="2" key="1">
    <citation type="submission" date="2020-05" db="UniProtKB">
        <authorList>
            <consortium name="EnsemblMetazoa"/>
        </authorList>
    </citation>
    <scope>IDENTIFICATION</scope>
    <source>
        <strain evidence="2">Yale</strain>
    </source>
</reference>
<keyword evidence="3" id="KW-1185">Reference proteome</keyword>
<organism evidence="2 3">
    <name type="scientific">Glossina morsitans morsitans</name>
    <name type="common">Savannah tsetse fly</name>
    <dbReference type="NCBI Taxonomy" id="37546"/>
    <lineage>
        <taxon>Eukaryota</taxon>
        <taxon>Metazoa</taxon>
        <taxon>Ecdysozoa</taxon>
        <taxon>Arthropoda</taxon>
        <taxon>Hexapoda</taxon>
        <taxon>Insecta</taxon>
        <taxon>Pterygota</taxon>
        <taxon>Neoptera</taxon>
        <taxon>Endopterygota</taxon>
        <taxon>Diptera</taxon>
        <taxon>Brachycera</taxon>
        <taxon>Muscomorpha</taxon>
        <taxon>Hippoboscoidea</taxon>
        <taxon>Glossinidae</taxon>
        <taxon>Glossina</taxon>
    </lineage>
</organism>